<evidence type="ECO:0000313" key="3">
    <source>
        <dbReference type="Proteomes" id="UP001202961"/>
    </source>
</evidence>
<keyword evidence="3" id="KW-1185">Reference proteome</keyword>
<feature type="compositionally biased region" description="Polar residues" evidence="1">
    <location>
        <begin position="68"/>
        <end position="79"/>
    </location>
</feature>
<gene>
    <name evidence="2" type="ORF">NB063_14960</name>
</gene>
<sequence length="79" mass="8847">MNPDNISPAVRVLTERFDRFRAADMTVAQFCNAEGVIQTAYHYSLKKLHGNQRSAQMPLSNAMPRFVSKSSRASRASCL</sequence>
<name>A0ABT0U4S5_9BACT</name>
<comment type="caution">
    <text evidence="2">The sequence shown here is derived from an EMBL/GenBank/DDBJ whole genome shotgun (WGS) entry which is preliminary data.</text>
</comment>
<accession>A0ABT0U4S5</accession>
<dbReference type="RefSeq" id="WP_250929539.1">
    <property type="nucleotide sequence ID" value="NZ_JAMQBK010000039.1"/>
</dbReference>
<reference evidence="2 3" key="1">
    <citation type="journal article" date="2022" name="Syst. Appl. Microbiol.">
        <title>Rhodopirellula aestuarii sp. nov., a novel member of the genus Rhodopirellula isolated from brackish sediments collected in the Tagus River estuary, Portugal.</title>
        <authorList>
            <person name="Vitorino I.R."/>
            <person name="Klimek D."/>
            <person name="Calusinska M."/>
            <person name="Lobo-da-Cunha A."/>
            <person name="Vasconcelos V."/>
            <person name="Lage O.M."/>
        </authorList>
    </citation>
    <scope>NUCLEOTIDE SEQUENCE [LARGE SCALE GENOMIC DNA]</scope>
    <source>
        <strain evidence="2 3">ICT_H3.1</strain>
    </source>
</reference>
<feature type="region of interest" description="Disordered" evidence="1">
    <location>
        <begin position="54"/>
        <end position="79"/>
    </location>
</feature>
<evidence type="ECO:0008006" key="4">
    <source>
        <dbReference type="Google" id="ProtNLM"/>
    </source>
</evidence>
<protein>
    <recommendedName>
        <fullName evidence="4">Transposase</fullName>
    </recommendedName>
</protein>
<dbReference type="Proteomes" id="UP001202961">
    <property type="component" value="Unassembled WGS sequence"/>
</dbReference>
<proteinExistence type="predicted"/>
<dbReference type="EMBL" id="JAMQBK010000039">
    <property type="protein sequence ID" value="MCM2371907.1"/>
    <property type="molecule type" value="Genomic_DNA"/>
</dbReference>
<evidence type="ECO:0000313" key="2">
    <source>
        <dbReference type="EMBL" id="MCM2371907.1"/>
    </source>
</evidence>
<organism evidence="2 3">
    <name type="scientific">Aporhodopirellula aestuarii</name>
    <dbReference type="NCBI Taxonomy" id="2950107"/>
    <lineage>
        <taxon>Bacteria</taxon>
        <taxon>Pseudomonadati</taxon>
        <taxon>Planctomycetota</taxon>
        <taxon>Planctomycetia</taxon>
        <taxon>Pirellulales</taxon>
        <taxon>Pirellulaceae</taxon>
        <taxon>Aporhodopirellula</taxon>
    </lineage>
</organism>
<evidence type="ECO:0000256" key="1">
    <source>
        <dbReference type="SAM" id="MobiDB-lite"/>
    </source>
</evidence>